<accession>J8J0Y3</accession>
<evidence type="ECO:0000313" key="4">
    <source>
        <dbReference type="Proteomes" id="UP000065797"/>
    </source>
</evidence>
<proteinExistence type="predicted"/>
<evidence type="ECO:0000313" key="3">
    <source>
        <dbReference type="Proteomes" id="UP000006976"/>
    </source>
</evidence>
<organism evidence="2 4">
    <name type="scientific">Bacillus mycoides</name>
    <dbReference type="NCBI Taxonomy" id="1405"/>
    <lineage>
        <taxon>Bacteria</taxon>
        <taxon>Bacillati</taxon>
        <taxon>Bacillota</taxon>
        <taxon>Bacilli</taxon>
        <taxon>Bacillales</taxon>
        <taxon>Bacillaceae</taxon>
        <taxon>Bacillus</taxon>
        <taxon>Bacillus cereus group</taxon>
    </lineage>
</organism>
<dbReference type="KEGG" id="bww:bwei_4539"/>
<dbReference type="Proteomes" id="UP000006976">
    <property type="component" value="Unassembled WGS sequence"/>
</dbReference>
<dbReference type="InterPro" id="IPR021321">
    <property type="entry name" value="DUF2922"/>
</dbReference>
<comment type="caution">
    <text evidence="2">The sequence shown here is derived from an EMBL/GenBank/DDBJ whole genome shotgun (WGS) entry which is preliminary data.</text>
</comment>
<evidence type="ECO:0000313" key="2">
    <source>
        <dbReference type="EMBL" id="KWU67302.1"/>
    </source>
</evidence>
<dbReference type="Pfam" id="PF11148">
    <property type="entry name" value="DUF2922"/>
    <property type="match status" value="1"/>
</dbReference>
<dbReference type="Proteomes" id="UP000065797">
    <property type="component" value="Unassembled WGS sequence"/>
</dbReference>
<sequence length="71" mass="7863">MQVLELIFVKEDGKTVAFSIENPITPVNELVVNQVMDTILSSSVFSSISENTRKKGARLIEKNVSEVQITP</sequence>
<keyword evidence="2" id="KW-0813">Transport</keyword>
<evidence type="ECO:0000313" key="1">
    <source>
        <dbReference type="EMBL" id="EJR45463.1"/>
    </source>
</evidence>
<name>A0A084IWE5_BACMY</name>
<gene>
    <name evidence="2" type="ORF">AWW70_05400</name>
    <name evidence="1" type="ORF">III_00301</name>
</gene>
<accession>A0A084IWE5</accession>
<reference evidence="4" key="3">
    <citation type="submission" date="2016-01" db="EMBL/GenBank/DDBJ databases">
        <authorList>
            <person name="McClelland M."/>
            <person name="Jain A."/>
            <person name="Saraogi P."/>
            <person name="Mendelson R."/>
            <person name="Westerman R."/>
            <person name="SanMiguel P."/>
            <person name="Csonka L."/>
        </authorList>
    </citation>
    <scope>NUCLEOTIDE SEQUENCE [LARGE SCALE GENOMIC DNA]</scope>
    <source>
        <strain evidence="4">PE8-15</strain>
    </source>
</reference>
<keyword evidence="2" id="KW-0407">Ion channel</keyword>
<reference evidence="1 3" key="1">
    <citation type="submission" date="2012-04" db="EMBL/GenBank/DDBJ databases">
        <title>The Genome Sequence of Bacillus cereus VD078.</title>
        <authorList>
            <consortium name="The Broad Institute Genome Sequencing Platform"/>
            <consortium name="The Broad Institute Genome Sequencing Center for Infectious Disease"/>
            <person name="Feldgarden M."/>
            <person name="Van der Auwera G.A."/>
            <person name="Mahillon J."/>
            <person name="Duprez V."/>
            <person name="Timmery S."/>
            <person name="Mattelet C."/>
            <person name="Dierick K."/>
            <person name="Sun M."/>
            <person name="Yu Z."/>
            <person name="Zhu L."/>
            <person name="Hu X."/>
            <person name="Shank E.B."/>
            <person name="Swiecicka I."/>
            <person name="Hansen B.M."/>
            <person name="Andrup L."/>
            <person name="Young S.K."/>
            <person name="Zeng Q."/>
            <person name="Gargeya S."/>
            <person name="Fitzgerald M."/>
            <person name="Haas B."/>
            <person name="Abouelleil A."/>
            <person name="Alvarado L."/>
            <person name="Arachchi H.M."/>
            <person name="Berlin A."/>
            <person name="Chapman S.B."/>
            <person name="Goldberg J."/>
            <person name="Griggs A."/>
            <person name="Gujja S."/>
            <person name="Hansen M."/>
            <person name="Howarth C."/>
            <person name="Imamovic A."/>
            <person name="Larimer J."/>
            <person name="McCowen C."/>
            <person name="Montmayeur A."/>
            <person name="Murphy C."/>
            <person name="Neiman D."/>
            <person name="Pearson M."/>
            <person name="Priest M."/>
            <person name="Roberts A."/>
            <person name="Saif S."/>
            <person name="Shea T."/>
            <person name="Sisk P."/>
            <person name="Sykes S."/>
            <person name="Wortman J."/>
            <person name="Nusbaum C."/>
            <person name="Birren B."/>
        </authorList>
    </citation>
    <scope>NUCLEOTIDE SEQUENCE [LARGE SCALE GENOMIC DNA]</scope>
    <source>
        <strain evidence="1 3">VD078</strain>
    </source>
</reference>
<dbReference type="RefSeq" id="WP_002034804.1">
    <property type="nucleotide sequence ID" value="NZ_CP009746.1"/>
</dbReference>
<dbReference type="EMBL" id="LRPH01000027">
    <property type="protein sequence ID" value="KWU67302.1"/>
    <property type="molecule type" value="Genomic_DNA"/>
</dbReference>
<dbReference type="GO" id="GO:0034220">
    <property type="term" value="P:monoatomic ion transmembrane transport"/>
    <property type="evidence" value="ECO:0007669"/>
    <property type="project" value="UniProtKB-KW"/>
</dbReference>
<accession>A0A109GI40</accession>
<dbReference type="EMBL" id="AHEV01000003">
    <property type="protein sequence ID" value="EJR45463.1"/>
    <property type="molecule type" value="Genomic_DNA"/>
</dbReference>
<dbReference type="AlphaFoldDB" id="A0A084IWE5"/>
<protein>
    <submittedName>
        <fullName evidence="2">Potassium channel protein</fullName>
    </submittedName>
</protein>
<reference evidence="2" key="2">
    <citation type="submission" date="2016-01" db="EMBL/GenBank/DDBJ databases">
        <authorList>
            <person name="Van Zyl L.J."/>
            <person name="Matobola R."/>
            <person name="Klein T."/>
            <person name="Biteghe F.A."/>
            <person name="Kirby B."/>
            <person name="Trindade M.I."/>
        </authorList>
    </citation>
    <scope>NUCLEOTIDE SEQUENCE</scope>
    <source>
        <strain evidence="2">PE8-15</strain>
    </source>
</reference>
<keyword evidence="2" id="KW-0406">Ion transport</keyword>